<evidence type="ECO:0000256" key="2">
    <source>
        <dbReference type="ARBA" id="ARBA00006370"/>
    </source>
</evidence>
<evidence type="ECO:0000256" key="4">
    <source>
        <dbReference type="SAM" id="SignalP"/>
    </source>
</evidence>
<organism evidence="6 7">
    <name type="scientific">Parnassius mnemosyne</name>
    <name type="common">clouded apollo</name>
    <dbReference type="NCBI Taxonomy" id="213953"/>
    <lineage>
        <taxon>Eukaryota</taxon>
        <taxon>Metazoa</taxon>
        <taxon>Ecdysozoa</taxon>
        <taxon>Arthropoda</taxon>
        <taxon>Hexapoda</taxon>
        <taxon>Insecta</taxon>
        <taxon>Pterygota</taxon>
        <taxon>Neoptera</taxon>
        <taxon>Endopterygota</taxon>
        <taxon>Lepidoptera</taxon>
        <taxon>Glossata</taxon>
        <taxon>Ditrysia</taxon>
        <taxon>Papilionoidea</taxon>
        <taxon>Papilionidae</taxon>
        <taxon>Parnassiinae</taxon>
        <taxon>Parnassini</taxon>
        <taxon>Parnassius</taxon>
        <taxon>Driopa</taxon>
    </lineage>
</organism>
<keyword evidence="7" id="KW-1185">Reference proteome</keyword>
<dbReference type="EMBL" id="CAVLGL010000085">
    <property type="protein sequence ID" value="CAK1589931.1"/>
    <property type="molecule type" value="Genomic_DNA"/>
</dbReference>
<reference evidence="6 7" key="1">
    <citation type="submission" date="2023-11" db="EMBL/GenBank/DDBJ databases">
        <authorList>
            <person name="Hedman E."/>
            <person name="Englund M."/>
            <person name="Stromberg M."/>
            <person name="Nyberg Akerstrom W."/>
            <person name="Nylinder S."/>
            <person name="Jareborg N."/>
            <person name="Kallberg Y."/>
            <person name="Kronander E."/>
        </authorList>
    </citation>
    <scope>NUCLEOTIDE SEQUENCE [LARGE SCALE GENOMIC DNA]</scope>
</reference>
<evidence type="ECO:0000313" key="6">
    <source>
        <dbReference type="EMBL" id="CAK1589931.1"/>
    </source>
</evidence>
<feature type="domain" description="MD-2-related lipid-recognition" evidence="5">
    <location>
        <begin position="20"/>
        <end position="153"/>
    </location>
</feature>
<dbReference type="FunFam" id="2.60.40.770:FF:000001">
    <property type="entry name" value="NPC intracellular cholesterol transporter 2"/>
    <property type="match status" value="1"/>
</dbReference>
<dbReference type="GO" id="GO:0005576">
    <property type="term" value="C:extracellular region"/>
    <property type="evidence" value="ECO:0007669"/>
    <property type="project" value="UniProtKB-SubCell"/>
</dbReference>
<name>A0AAV1L3K2_9NEOP</name>
<keyword evidence="3" id="KW-0964">Secreted</keyword>
<sequence length="174" mass="19138">MYAIVSLCALVTIVAGQTTSVSRCKNYPGELPLHTYVEGCNTPPCQLPQLQDAVINLVFKSSRVMPSMTTLATAYLGFGIFEVPVPYDLGTNAITCNFLTNTYCPVLQDEVVTYTLKMYIESFFPVGTAVTIEFRVVDHNEEPVLCIRMPVTIVSPVETPDQKSNATLFINDGQ</sequence>
<dbReference type="InterPro" id="IPR003172">
    <property type="entry name" value="ML_dom"/>
</dbReference>
<comment type="caution">
    <text evidence="6">The sequence shown here is derived from an EMBL/GenBank/DDBJ whole genome shotgun (WGS) entry which is preliminary data.</text>
</comment>
<dbReference type="AlphaFoldDB" id="A0AAV1L3K2"/>
<protein>
    <recommendedName>
        <fullName evidence="5">MD-2-related lipid-recognition domain-containing protein</fullName>
    </recommendedName>
</protein>
<dbReference type="InterPro" id="IPR014756">
    <property type="entry name" value="Ig_E-set"/>
</dbReference>
<dbReference type="SUPFAM" id="SSF81296">
    <property type="entry name" value="E set domains"/>
    <property type="match status" value="1"/>
</dbReference>
<evidence type="ECO:0000313" key="7">
    <source>
        <dbReference type="Proteomes" id="UP001314205"/>
    </source>
</evidence>
<evidence type="ECO:0000259" key="5">
    <source>
        <dbReference type="Pfam" id="PF02221"/>
    </source>
</evidence>
<keyword evidence="4" id="KW-0732">Signal</keyword>
<dbReference type="Gene3D" id="2.60.40.770">
    <property type="match status" value="1"/>
</dbReference>
<proteinExistence type="inferred from homology"/>
<gene>
    <name evidence="6" type="ORF">PARMNEM_LOCUS10359</name>
</gene>
<dbReference type="Pfam" id="PF02221">
    <property type="entry name" value="E1_DerP2_DerF2"/>
    <property type="match status" value="1"/>
</dbReference>
<dbReference type="Proteomes" id="UP001314205">
    <property type="component" value="Unassembled WGS sequence"/>
</dbReference>
<accession>A0AAV1L3K2</accession>
<feature type="signal peptide" evidence="4">
    <location>
        <begin position="1"/>
        <end position="16"/>
    </location>
</feature>
<feature type="chain" id="PRO_5043538994" description="MD-2-related lipid-recognition domain-containing protein" evidence="4">
    <location>
        <begin position="17"/>
        <end position="174"/>
    </location>
</feature>
<comment type="similarity">
    <text evidence="2">Belongs to the NPC2 family.</text>
</comment>
<evidence type="ECO:0000256" key="1">
    <source>
        <dbReference type="ARBA" id="ARBA00004613"/>
    </source>
</evidence>
<evidence type="ECO:0000256" key="3">
    <source>
        <dbReference type="ARBA" id="ARBA00022525"/>
    </source>
</evidence>
<comment type="subcellular location">
    <subcellularLocation>
        <location evidence="1">Secreted</location>
    </subcellularLocation>
</comment>